<dbReference type="EMBL" id="PGXC01000005">
    <property type="protein sequence ID" value="PKK90615.1"/>
    <property type="molecule type" value="Genomic_DNA"/>
</dbReference>
<accession>A0A2N1PQJ2</accession>
<comment type="caution">
    <text evidence="1">The sequence shown here is derived from an EMBL/GenBank/DDBJ whole genome shotgun (WGS) entry which is preliminary data.</text>
</comment>
<proteinExistence type="predicted"/>
<dbReference type="InterPro" id="IPR039498">
    <property type="entry name" value="NTP_transf_5"/>
</dbReference>
<evidence type="ECO:0000313" key="2">
    <source>
        <dbReference type="Proteomes" id="UP000233256"/>
    </source>
</evidence>
<dbReference type="Pfam" id="PF14907">
    <property type="entry name" value="NTP_transf_5"/>
    <property type="match status" value="1"/>
</dbReference>
<dbReference type="AlphaFoldDB" id="A0A2N1PQJ2"/>
<name>A0A2N1PQJ2_9BACT</name>
<organism evidence="1 2">
    <name type="scientific">Candidatus Wallbacteria bacterium HGW-Wallbacteria-1</name>
    <dbReference type="NCBI Taxonomy" id="2013854"/>
    <lineage>
        <taxon>Bacteria</taxon>
        <taxon>Candidatus Walliibacteriota</taxon>
    </lineage>
</organism>
<evidence type="ECO:0008006" key="3">
    <source>
        <dbReference type="Google" id="ProtNLM"/>
    </source>
</evidence>
<protein>
    <recommendedName>
        <fullName evidence="3">Nucleotidyltransferase family protein</fullName>
    </recommendedName>
</protein>
<dbReference type="Proteomes" id="UP000233256">
    <property type="component" value="Unassembled WGS sequence"/>
</dbReference>
<sequence>MSQIALLPTVSQIPPPQSRVDLRLSGIIPLLSWSLQKNYGPAGFIAAINGGLAPLMVRYSSIPRIFRQQFSDEATTWTAKTIFLERELTEVLTILSDFCEPVLLKGIDLVPVVYGNDFTLRPMDDLDIFVEPDCFAESLRVLQTQGFKVRTPFNGSHTTLVRDDFFFGVELHCRLSRDSTSPLQRIVSRCLKVQRPYPSKPCGKGLRPLCWHLNPEIRVRYLIFHFWKHGFVIGKWLADLILLMIDPLHADIFKRISRSFRKTLLDFIISGKTSAPGLSLYPDFDDNSDLRSDLSGRVAGTTGFLMHLAN</sequence>
<gene>
    <name evidence="1" type="ORF">CVV64_09670</name>
</gene>
<reference evidence="1 2" key="1">
    <citation type="journal article" date="2017" name="ISME J.">
        <title>Potential for microbial H2 and metal transformations associated with novel bacteria and archaea in deep terrestrial subsurface sediments.</title>
        <authorList>
            <person name="Hernsdorf A.W."/>
            <person name="Amano Y."/>
            <person name="Miyakawa K."/>
            <person name="Ise K."/>
            <person name="Suzuki Y."/>
            <person name="Anantharaman K."/>
            <person name="Probst A."/>
            <person name="Burstein D."/>
            <person name="Thomas B.C."/>
            <person name="Banfield J.F."/>
        </authorList>
    </citation>
    <scope>NUCLEOTIDE SEQUENCE [LARGE SCALE GENOMIC DNA]</scope>
    <source>
        <strain evidence="1">HGW-Wallbacteria-1</strain>
    </source>
</reference>
<evidence type="ECO:0000313" key="1">
    <source>
        <dbReference type="EMBL" id="PKK90615.1"/>
    </source>
</evidence>